<dbReference type="Gene3D" id="3.90.1750.10">
    <property type="entry name" value="Hect, E3 ligase catalytic domains"/>
    <property type="match status" value="1"/>
</dbReference>
<dbReference type="InterPro" id="IPR044611">
    <property type="entry name" value="E3A/B/C-like"/>
</dbReference>
<accession>A0AAN6VNU1</accession>
<evidence type="ECO:0000313" key="9">
    <source>
        <dbReference type="Proteomes" id="UP001302745"/>
    </source>
</evidence>
<feature type="region of interest" description="Disordered" evidence="6">
    <location>
        <begin position="403"/>
        <end position="483"/>
    </location>
</feature>
<dbReference type="SUPFAM" id="SSF56204">
    <property type="entry name" value="Hect, E3 ligase catalytic domain"/>
    <property type="match status" value="1"/>
</dbReference>
<dbReference type="Gene3D" id="6.10.130.10">
    <property type="entry name" value="Ubiquitin-protein ligase E3A, N-terminal zinc-binding domain (AZUL)"/>
    <property type="match status" value="1"/>
</dbReference>
<keyword evidence="4 5" id="KW-0833">Ubl conjugation pathway</keyword>
<reference evidence="8" key="1">
    <citation type="journal article" date="2023" name="Mol. Phylogenet. Evol.">
        <title>Genome-scale phylogeny and comparative genomics of the fungal order Sordariales.</title>
        <authorList>
            <person name="Hensen N."/>
            <person name="Bonometti L."/>
            <person name="Westerberg I."/>
            <person name="Brannstrom I.O."/>
            <person name="Guillou S."/>
            <person name="Cros-Aarteil S."/>
            <person name="Calhoun S."/>
            <person name="Haridas S."/>
            <person name="Kuo A."/>
            <person name="Mondo S."/>
            <person name="Pangilinan J."/>
            <person name="Riley R."/>
            <person name="LaButti K."/>
            <person name="Andreopoulos B."/>
            <person name="Lipzen A."/>
            <person name="Chen C."/>
            <person name="Yan M."/>
            <person name="Daum C."/>
            <person name="Ng V."/>
            <person name="Clum A."/>
            <person name="Steindorff A."/>
            <person name="Ohm R.A."/>
            <person name="Martin F."/>
            <person name="Silar P."/>
            <person name="Natvig D.O."/>
            <person name="Lalanne C."/>
            <person name="Gautier V."/>
            <person name="Ament-Velasquez S.L."/>
            <person name="Kruys A."/>
            <person name="Hutchinson M.I."/>
            <person name="Powell A.J."/>
            <person name="Barry K."/>
            <person name="Miller A.N."/>
            <person name="Grigoriev I.V."/>
            <person name="Debuchy R."/>
            <person name="Gladieux P."/>
            <person name="Hiltunen Thoren M."/>
            <person name="Johannesson H."/>
        </authorList>
    </citation>
    <scope>NUCLEOTIDE SEQUENCE</scope>
    <source>
        <strain evidence="8">CBS 538.74</strain>
    </source>
</reference>
<feature type="compositionally biased region" description="Low complexity" evidence="6">
    <location>
        <begin position="359"/>
        <end position="374"/>
    </location>
</feature>
<dbReference type="GO" id="GO:0000209">
    <property type="term" value="P:protein polyubiquitination"/>
    <property type="evidence" value="ECO:0007669"/>
    <property type="project" value="InterPro"/>
</dbReference>
<dbReference type="Proteomes" id="UP001302745">
    <property type="component" value="Unassembled WGS sequence"/>
</dbReference>
<dbReference type="PROSITE" id="PS50237">
    <property type="entry name" value="HECT"/>
    <property type="match status" value="1"/>
</dbReference>
<comment type="catalytic activity">
    <reaction evidence="1">
        <text>S-ubiquitinyl-[E2 ubiquitin-conjugating enzyme]-L-cysteine + [acceptor protein]-L-lysine = [E2 ubiquitin-conjugating enzyme]-L-cysteine + N(6)-ubiquitinyl-[acceptor protein]-L-lysine.</text>
        <dbReference type="EC" id="2.3.2.26"/>
    </reaction>
</comment>
<evidence type="ECO:0000259" key="7">
    <source>
        <dbReference type="PROSITE" id="PS50237"/>
    </source>
</evidence>
<feature type="active site" description="Glycyl thioester intermediate" evidence="5">
    <location>
        <position position="1315"/>
    </location>
</feature>
<proteinExistence type="predicted"/>
<name>A0AAN6VNU1_9PEZI</name>
<feature type="compositionally biased region" description="Polar residues" evidence="6">
    <location>
        <begin position="295"/>
        <end position="304"/>
    </location>
</feature>
<dbReference type="Gene3D" id="3.30.2410.10">
    <property type="entry name" value="Hect, E3 ligase catalytic domain"/>
    <property type="match status" value="1"/>
</dbReference>
<evidence type="ECO:0000256" key="1">
    <source>
        <dbReference type="ARBA" id="ARBA00000885"/>
    </source>
</evidence>
<dbReference type="InterPro" id="IPR035983">
    <property type="entry name" value="Hect_E3_ubiquitin_ligase"/>
</dbReference>
<gene>
    <name evidence="8" type="ORF">C8A00DRAFT_32439</name>
</gene>
<keyword evidence="9" id="KW-1185">Reference proteome</keyword>
<evidence type="ECO:0000256" key="3">
    <source>
        <dbReference type="ARBA" id="ARBA00022679"/>
    </source>
</evidence>
<comment type="caution">
    <text evidence="8">The sequence shown here is derived from an EMBL/GenBank/DDBJ whole genome shotgun (WGS) entry which is preliminary data.</text>
</comment>
<dbReference type="GO" id="GO:0061630">
    <property type="term" value="F:ubiquitin protein ligase activity"/>
    <property type="evidence" value="ECO:0007669"/>
    <property type="project" value="UniProtKB-EC"/>
</dbReference>
<evidence type="ECO:0000313" key="8">
    <source>
        <dbReference type="EMBL" id="KAK4154769.1"/>
    </source>
</evidence>
<protein>
    <recommendedName>
        <fullName evidence="2">HECT-type E3 ubiquitin transferase</fullName>
        <ecNumber evidence="2">2.3.2.26</ecNumber>
    </recommendedName>
</protein>
<evidence type="ECO:0000256" key="5">
    <source>
        <dbReference type="PROSITE-ProRule" id="PRU00104"/>
    </source>
</evidence>
<feature type="compositionally biased region" description="Basic residues" evidence="6">
    <location>
        <begin position="1130"/>
        <end position="1139"/>
    </location>
</feature>
<dbReference type="EC" id="2.3.2.26" evidence="2"/>
<feature type="compositionally biased region" description="Polar residues" evidence="6">
    <location>
        <begin position="1152"/>
        <end position="1162"/>
    </location>
</feature>
<evidence type="ECO:0000256" key="4">
    <source>
        <dbReference type="ARBA" id="ARBA00022786"/>
    </source>
</evidence>
<dbReference type="PANTHER" id="PTHR45700:SF8">
    <property type="entry name" value="HECT-TYPE E3 UBIQUITIN TRANSFERASE"/>
    <property type="match status" value="1"/>
</dbReference>
<feature type="compositionally biased region" description="Basic and acidic residues" evidence="6">
    <location>
        <begin position="279"/>
        <end position="292"/>
    </location>
</feature>
<dbReference type="InterPro" id="IPR000569">
    <property type="entry name" value="HECT_dom"/>
</dbReference>
<dbReference type="PANTHER" id="PTHR45700">
    <property type="entry name" value="UBIQUITIN-PROTEIN LIGASE E3C"/>
    <property type="match status" value="1"/>
</dbReference>
<feature type="region of interest" description="Disordered" evidence="6">
    <location>
        <begin position="270"/>
        <end position="391"/>
    </location>
</feature>
<feature type="domain" description="HECT" evidence="7">
    <location>
        <begin position="968"/>
        <end position="1347"/>
    </location>
</feature>
<dbReference type="EMBL" id="MU856903">
    <property type="protein sequence ID" value="KAK4154769.1"/>
    <property type="molecule type" value="Genomic_DNA"/>
</dbReference>
<feature type="region of interest" description="Disordered" evidence="6">
    <location>
        <begin position="1121"/>
        <end position="1175"/>
    </location>
</feature>
<dbReference type="InterPro" id="IPR032353">
    <property type="entry name" value="AZUL"/>
</dbReference>
<sequence length="1347" mass="150162">MRPASAGNLNPKNTDDLDLLAGLWEEARFARLPWDVPGELKDSVEDIDNPRRVYAIHKATRRHNFQQLVQKYIVQLREGCGAEHCTTSTCFTYRKRIAGRAPIRRYNTTSARTLAVHLASQDNPESGLCPNPRPTKAPPAALSSLVFVPNPKPRPRDDRVPPTSPKAQAIHSCPGPPKTSNINGVPPAPARARSDTVNGDKKETATPASAQNGFNTAKQSQRPGFTIVDEPGSKDHRSFAANVFGTVAFRMLEWLTPAALEDMSQRTRLFSGEPEPEAGDSRPGKLETKVETGARPSQTKSPQETLILPAEPKGELVNGDLVNGDLVNGRGPSGLAQTESESRGPKDHQPHHEPRPGPRSTNARRNSNARVRTSGPKPKRQLSIDPYAQDTSAEESYAAILRSPRATGGSSDKVPRVPKTAGPSLSRPISQLSSAGFFDDVSLEKMPPPKTIDVKSRTGRAPLDGAKTSESRSPKALSTVSGVSSSEKSCCNGSFGVVGQDSESEDESMLPQAFSRLDAEVVDFVCDIMQEDGSAEKHMLEPQSVSRFHNRHAGQGKLARRKHRPARGYPANLRLEWKLFVEQTLFYVLSDPQLALRSFTKKGQLYDSQTLWYCMLRMTRVAPSLVFHSLWMAAADLFAPPKALRTLRSPTTKVFSKSEPSLSNLEAGRLMSICLHALIAAAPLVADSRELYDMSRIRSHGLSLAGSGAVARQPTELCLQYEDAFTNSMALRLARRLFAAITTRRHFDALIESNARAEEHSEQDILAPLFSQLDFLNMDAVYVLDFSFPDRALHETRVPILLLDWARAVMLNDWDGSPEIRGDGSFGGALALIEAMYKRRQELLLADAQFRSDYFAERLDVTKMPISWLSHTSTRQRLHLLDFPYIFSPSTLVSYFRSINFSRMSRAFEESTSFHDKILVVSQRAGLTQHHKDVLMERLRPAGSKYLILDIRRRTVLEDAFDQLWRREERELLRPLKVHLGESTGEEGFDSGGVQQEFFRLAIAEALNPDHGAFTVDERTRMAWFLPGSMEDEWKFELLGLLVSLAVYNGLTLPVTFPKALYRKLLGEPVTELHHIADGWPDLASGLTSLLEWDEKDGVVEDVFARTYEFSVSAFGQHITREMKPPSDGHHHHSHRRPNHQGEAAAWPQFAKTLSQSSSTPAPHQGNPAEDDAPLVTSANRNAYVSDYIRYLADVSVRPQYDAFARGFHACLHPKSLTLLTPNLLQSLVEGVQEIDVSEMKRYARYVGWDASHRTVKDFWSVVKRYDEGMRRKLLEFVTASDRVPVGGVKNLLFIVQRNGEEEDPAGRLPTSYTCYGTLLLPEYRDKEMLRERLGMALENAQGFGFA</sequence>
<keyword evidence="3" id="KW-0808">Transferase</keyword>
<dbReference type="SMART" id="SM00119">
    <property type="entry name" value="HECTc"/>
    <property type="match status" value="1"/>
</dbReference>
<evidence type="ECO:0000256" key="2">
    <source>
        <dbReference type="ARBA" id="ARBA00012485"/>
    </source>
</evidence>
<reference evidence="8" key="2">
    <citation type="submission" date="2023-05" db="EMBL/GenBank/DDBJ databases">
        <authorList>
            <consortium name="Lawrence Berkeley National Laboratory"/>
            <person name="Steindorff A."/>
            <person name="Hensen N."/>
            <person name="Bonometti L."/>
            <person name="Westerberg I."/>
            <person name="Brannstrom I.O."/>
            <person name="Guillou S."/>
            <person name="Cros-Aarteil S."/>
            <person name="Calhoun S."/>
            <person name="Haridas S."/>
            <person name="Kuo A."/>
            <person name="Mondo S."/>
            <person name="Pangilinan J."/>
            <person name="Riley R."/>
            <person name="Labutti K."/>
            <person name="Andreopoulos B."/>
            <person name="Lipzen A."/>
            <person name="Chen C."/>
            <person name="Yanf M."/>
            <person name="Daum C."/>
            <person name="Ng V."/>
            <person name="Clum A."/>
            <person name="Ohm R."/>
            <person name="Martin F."/>
            <person name="Silar P."/>
            <person name="Natvig D."/>
            <person name="Lalanne C."/>
            <person name="Gautier V."/>
            <person name="Ament-Velasquez S.L."/>
            <person name="Kruys A."/>
            <person name="Hutchinson M.I."/>
            <person name="Powell A.J."/>
            <person name="Barry K."/>
            <person name="Miller A.N."/>
            <person name="Grigoriev I.V."/>
            <person name="Debuchy R."/>
            <person name="Gladieux P."/>
            <person name="Thoren M.H."/>
            <person name="Johannesson H."/>
        </authorList>
    </citation>
    <scope>NUCLEOTIDE SEQUENCE</scope>
    <source>
        <strain evidence="8">CBS 538.74</strain>
    </source>
</reference>
<dbReference type="Pfam" id="PF16558">
    <property type="entry name" value="AZUL"/>
    <property type="match status" value="1"/>
</dbReference>
<feature type="compositionally biased region" description="Basic and acidic residues" evidence="6">
    <location>
        <begin position="340"/>
        <end position="356"/>
    </location>
</feature>
<feature type="region of interest" description="Disordered" evidence="6">
    <location>
        <begin position="146"/>
        <end position="234"/>
    </location>
</feature>
<dbReference type="InterPro" id="IPR042556">
    <property type="entry name" value="AZUL_sf"/>
</dbReference>
<evidence type="ECO:0000256" key="6">
    <source>
        <dbReference type="SAM" id="MobiDB-lite"/>
    </source>
</evidence>
<organism evidence="8 9">
    <name type="scientific">Chaetomidium leptoderma</name>
    <dbReference type="NCBI Taxonomy" id="669021"/>
    <lineage>
        <taxon>Eukaryota</taxon>
        <taxon>Fungi</taxon>
        <taxon>Dikarya</taxon>
        <taxon>Ascomycota</taxon>
        <taxon>Pezizomycotina</taxon>
        <taxon>Sordariomycetes</taxon>
        <taxon>Sordariomycetidae</taxon>
        <taxon>Sordariales</taxon>
        <taxon>Chaetomiaceae</taxon>
        <taxon>Chaetomidium</taxon>
    </lineage>
</organism>
<feature type="compositionally biased region" description="Polar residues" evidence="6">
    <location>
        <begin position="206"/>
        <end position="223"/>
    </location>
</feature>
<dbReference type="Pfam" id="PF00632">
    <property type="entry name" value="HECT"/>
    <property type="match status" value="1"/>
</dbReference>
<feature type="compositionally biased region" description="Basic and acidic residues" evidence="6">
    <location>
        <begin position="192"/>
        <end position="204"/>
    </location>
</feature>
<dbReference type="FunFam" id="3.30.2410.10:FF:000003">
    <property type="entry name" value="probable E3 ubiquitin-protein ligase HERC4 isoform X1"/>
    <property type="match status" value="1"/>
</dbReference>